<organism evidence="2 3">
    <name type="scientific">Rubus argutus</name>
    <name type="common">Southern blackberry</name>
    <dbReference type="NCBI Taxonomy" id="59490"/>
    <lineage>
        <taxon>Eukaryota</taxon>
        <taxon>Viridiplantae</taxon>
        <taxon>Streptophyta</taxon>
        <taxon>Embryophyta</taxon>
        <taxon>Tracheophyta</taxon>
        <taxon>Spermatophyta</taxon>
        <taxon>Magnoliopsida</taxon>
        <taxon>eudicotyledons</taxon>
        <taxon>Gunneridae</taxon>
        <taxon>Pentapetalae</taxon>
        <taxon>rosids</taxon>
        <taxon>fabids</taxon>
        <taxon>Rosales</taxon>
        <taxon>Rosaceae</taxon>
        <taxon>Rosoideae</taxon>
        <taxon>Rosoideae incertae sedis</taxon>
        <taxon>Rubus</taxon>
    </lineage>
</organism>
<feature type="region of interest" description="Disordered" evidence="1">
    <location>
        <begin position="22"/>
        <end position="76"/>
    </location>
</feature>
<proteinExistence type="predicted"/>
<accession>A0AAW1W209</accession>
<protein>
    <submittedName>
        <fullName evidence="2">Uncharacterized protein</fullName>
    </submittedName>
</protein>
<feature type="compositionally biased region" description="Low complexity" evidence="1">
    <location>
        <begin position="35"/>
        <end position="51"/>
    </location>
</feature>
<keyword evidence="3" id="KW-1185">Reference proteome</keyword>
<feature type="compositionally biased region" description="Polar residues" evidence="1">
    <location>
        <begin position="52"/>
        <end position="76"/>
    </location>
</feature>
<reference evidence="2 3" key="1">
    <citation type="journal article" date="2023" name="G3 (Bethesda)">
        <title>A chromosome-length genome assembly and annotation of blackberry (Rubus argutus, cv. 'Hillquist').</title>
        <authorList>
            <person name="Bruna T."/>
            <person name="Aryal R."/>
            <person name="Dudchenko O."/>
            <person name="Sargent D.J."/>
            <person name="Mead D."/>
            <person name="Buti M."/>
            <person name="Cavallini A."/>
            <person name="Hytonen T."/>
            <person name="Andres J."/>
            <person name="Pham M."/>
            <person name="Weisz D."/>
            <person name="Mascagni F."/>
            <person name="Usai G."/>
            <person name="Natali L."/>
            <person name="Bassil N."/>
            <person name="Fernandez G.E."/>
            <person name="Lomsadze A."/>
            <person name="Armour M."/>
            <person name="Olukolu B."/>
            <person name="Poorten T."/>
            <person name="Britton C."/>
            <person name="Davik J."/>
            <person name="Ashrafi H."/>
            <person name="Aiden E.L."/>
            <person name="Borodovsky M."/>
            <person name="Worthington M."/>
        </authorList>
    </citation>
    <scope>NUCLEOTIDE SEQUENCE [LARGE SCALE GENOMIC DNA]</scope>
    <source>
        <strain evidence="2">PI 553951</strain>
    </source>
</reference>
<evidence type="ECO:0000256" key="1">
    <source>
        <dbReference type="SAM" id="MobiDB-lite"/>
    </source>
</evidence>
<name>A0AAW1W209_RUBAR</name>
<comment type="caution">
    <text evidence="2">The sequence shown here is derived from an EMBL/GenBank/DDBJ whole genome shotgun (WGS) entry which is preliminary data.</text>
</comment>
<evidence type="ECO:0000313" key="3">
    <source>
        <dbReference type="Proteomes" id="UP001457282"/>
    </source>
</evidence>
<evidence type="ECO:0000313" key="2">
    <source>
        <dbReference type="EMBL" id="KAK9912878.1"/>
    </source>
</evidence>
<dbReference type="EMBL" id="JBEDUW010000007">
    <property type="protein sequence ID" value="KAK9912878.1"/>
    <property type="molecule type" value="Genomic_DNA"/>
</dbReference>
<dbReference type="Proteomes" id="UP001457282">
    <property type="component" value="Unassembled WGS sequence"/>
</dbReference>
<gene>
    <name evidence="2" type="ORF">M0R45_036712</name>
</gene>
<sequence length="127" mass="13378">MFNTPSTGVSTTTNFFASSSSSVFGEKPPPFSSQTTSAFPFSAPASTSTSAYNSGLHNFTPSIPQTGGTFGQTSTPFGQNMFNTPFTGFGLGSSSMAIPISNPIGFSQPVFVDKDLDKDMDMDDWVL</sequence>
<dbReference type="AlphaFoldDB" id="A0AAW1W209"/>